<dbReference type="CDD" id="cd18086">
    <property type="entry name" value="HsC9orf114-like"/>
    <property type="match status" value="1"/>
</dbReference>
<dbReference type="SUPFAM" id="SSF75217">
    <property type="entry name" value="alpha/beta knot"/>
    <property type="match status" value="1"/>
</dbReference>
<dbReference type="AlphaFoldDB" id="A0AAV6UBM3"/>
<accession>A0AAV6UBM3</accession>
<dbReference type="InterPro" id="IPR029028">
    <property type="entry name" value="Alpha/beta_knot_MTases"/>
</dbReference>
<proteinExistence type="inferred from homology"/>
<dbReference type="Pfam" id="PF02598">
    <property type="entry name" value="Methyltrn_RNA_3"/>
    <property type="match status" value="2"/>
</dbReference>
<feature type="compositionally biased region" description="Basic and acidic residues" evidence="2">
    <location>
        <begin position="31"/>
        <end position="58"/>
    </location>
</feature>
<evidence type="ECO:0000313" key="4">
    <source>
        <dbReference type="Proteomes" id="UP000827092"/>
    </source>
</evidence>
<comment type="similarity">
    <text evidence="1">Belongs to the class IV-like SAM-binding methyltransferase superfamily.</text>
</comment>
<dbReference type="InterPro" id="IPR029026">
    <property type="entry name" value="tRNA_m1G_MTases_N"/>
</dbReference>
<gene>
    <name evidence="3" type="ORF">JTE90_013941</name>
</gene>
<evidence type="ECO:0000256" key="1">
    <source>
        <dbReference type="ARBA" id="ARBA00009841"/>
    </source>
</evidence>
<dbReference type="InterPro" id="IPR003750">
    <property type="entry name" value="Put_MeTrfase-C9orf114-like"/>
</dbReference>
<dbReference type="Gene3D" id="3.40.1280.10">
    <property type="match status" value="1"/>
</dbReference>
<feature type="compositionally biased region" description="Polar residues" evidence="2">
    <location>
        <begin position="9"/>
        <end position="18"/>
    </location>
</feature>
<comment type="caution">
    <text evidence="3">The sequence shown here is derived from an EMBL/GenBank/DDBJ whole genome shotgun (WGS) entry which is preliminary data.</text>
</comment>
<feature type="compositionally biased region" description="Polar residues" evidence="2">
    <location>
        <begin position="62"/>
        <end position="75"/>
    </location>
</feature>
<dbReference type="Proteomes" id="UP000827092">
    <property type="component" value="Unassembled WGS sequence"/>
</dbReference>
<evidence type="ECO:0000313" key="3">
    <source>
        <dbReference type="EMBL" id="KAG8180935.1"/>
    </source>
</evidence>
<keyword evidence="4" id="KW-1185">Reference proteome</keyword>
<dbReference type="PANTHER" id="PTHR12150">
    <property type="entry name" value="CLASS IV SAM-BINDING METHYLTRANSFERASE-RELATED"/>
    <property type="match status" value="1"/>
</dbReference>
<dbReference type="EMBL" id="JAFNEN010000540">
    <property type="protein sequence ID" value="KAG8180935.1"/>
    <property type="molecule type" value="Genomic_DNA"/>
</dbReference>
<dbReference type="PANTHER" id="PTHR12150:SF13">
    <property type="entry name" value="METHYLTRANSFERASE C9ORF114-RELATED"/>
    <property type="match status" value="1"/>
</dbReference>
<organism evidence="3 4">
    <name type="scientific">Oedothorax gibbosus</name>
    <dbReference type="NCBI Taxonomy" id="931172"/>
    <lineage>
        <taxon>Eukaryota</taxon>
        <taxon>Metazoa</taxon>
        <taxon>Ecdysozoa</taxon>
        <taxon>Arthropoda</taxon>
        <taxon>Chelicerata</taxon>
        <taxon>Arachnida</taxon>
        <taxon>Araneae</taxon>
        <taxon>Araneomorphae</taxon>
        <taxon>Entelegynae</taxon>
        <taxon>Araneoidea</taxon>
        <taxon>Linyphiidae</taxon>
        <taxon>Erigoninae</taxon>
        <taxon>Oedothorax</taxon>
    </lineage>
</organism>
<feature type="region of interest" description="Disordered" evidence="2">
    <location>
        <begin position="1"/>
        <end position="79"/>
    </location>
</feature>
<evidence type="ECO:0000256" key="2">
    <source>
        <dbReference type="SAM" id="MobiDB-lite"/>
    </source>
</evidence>
<name>A0AAV6UBM3_9ARAC</name>
<protein>
    <submittedName>
        <fullName evidence="3">Uncharacterized protein</fullName>
    </submittedName>
</protein>
<reference evidence="3 4" key="1">
    <citation type="journal article" date="2022" name="Nat. Ecol. Evol.">
        <title>A masculinizing supergene underlies an exaggerated male reproductive morph in a spider.</title>
        <authorList>
            <person name="Hendrickx F."/>
            <person name="De Corte Z."/>
            <person name="Sonet G."/>
            <person name="Van Belleghem S.M."/>
            <person name="Kostlbacher S."/>
            <person name="Vangestel C."/>
        </authorList>
    </citation>
    <scope>NUCLEOTIDE SEQUENCE [LARGE SCALE GENOMIC DNA]</scope>
    <source>
        <strain evidence="3">W744_W776</strain>
    </source>
</reference>
<sequence>MEKEKSFKKNGNVSSLQSGFKHEAQPGMNWREWKQKKKEEHKKWKEEKLEKKLKKTLETEGESQNKMNESMNETPSNKDNHFTVTIALPGSILDNAQSPELKTYLAGQIARAAAVFKVNEIVVFSETSFENLDDEQHLKLYRKNHGCMQLIKILQYLECPQYLRKYYFPIHKDLEYAGLLNPLDLPHHLRVDEYSRFREGTVINKPVKPGKGSFVYIGLKELAVIDKVLEENVRVTVKLDDVQTNKRHLLGTAVFTTFWANPPKGLTSVFWHLLIVFGGLKGIEGFLEADESIEVKEASSLFHYYLNTCPLQGSRTIRTEEAILITMAVLRPKITMTQSST</sequence>